<dbReference type="SMART" id="SM00363">
    <property type="entry name" value="S4"/>
    <property type="match status" value="1"/>
</dbReference>
<dbReference type="SUPFAM" id="SSF55174">
    <property type="entry name" value="Alpha-L RNA-binding motif"/>
    <property type="match status" value="1"/>
</dbReference>
<dbReference type="NCBIfam" id="TIGR01017">
    <property type="entry name" value="rpsD_bact"/>
    <property type="match status" value="1"/>
</dbReference>
<dbReference type="EMBL" id="MELK01000045">
    <property type="protein sequence ID" value="OFW56483.1"/>
    <property type="molecule type" value="Genomic_DNA"/>
</dbReference>
<keyword evidence="5 9" id="KW-0689">Ribosomal protein</keyword>
<keyword evidence="6 9" id="KW-0687">Ribonucleoprotein</keyword>
<dbReference type="InterPro" id="IPR018079">
    <property type="entry name" value="Ribosomal_uS4_CS"/>
</dbReference>
<dbReference type="InterPro" id="IPR001912">
    <property type="entry name" value="Ribosomal_uS4_N"/>
</dbReference>
<dbReference type="GO" id="GO:0015935">
    <property type="term" value="C:small ribosomal subunit"/>
    <property type="evidence" value="ECO:0007669"/>
    <property type="project" value="InterPro"/>
</dbReference>
<comment type="caution">
    <text evidence="13">The sequence shown here is derived from an EMBL/GenBank/DDBJ whole genome shotgun (WGS) entry which is preliminary data.</text>
</comment>
<dbReference type="GO" id="GO:0019843">
    <property type="term" value="F:rRNA binding"/>
    <property type="evidence" value="ECO:0007669"/>
    <property type="project" value="UniProtKB-UniRule"/>
</dbReference>
<evidence type="ECO:0000256" key="4">
    <source>
        <dbReference type="ARBA" id="ARBA00022884"/>
    </source>
</evidence>
<gene>
    <name evidence="9" type="primary">rpsD</name>
    <name evidence="13" type="ORF">A2Y75_10065</name>
</gene>
<evidence type="ECO:0000256" key="8">
    <source>
        <dbReference type="ARBA" id="ARBA00035254"/>
    </source>
</evidence>
<evidence type="ECO:0000256" key="9">
    <source>
        <dbReference type="HAMAP-Rule" id="MF_01306"/>
    </source>
</evidence>
<dbReference type="CDD" id="cd00165">
    <property type="entry name" value="S4"/>
    <property type="match status" value="1"/>
</dbReference>
<reference evidence="13 14" key="1">
    <citation type="journal article" date="2016" name="Nat. Commun.">
        <title>Thousands of microbial genomes shed light on interconnected biogeochemical processes in an aquifer system.</title>
        <authorList>
            <person name="Anantharaman K."/>
            <person name="Brown C.T."/>
            <person name="Hug L.A."/>
            <person name="Sharon I."/>
            <person name="Castelle C.J."/>
            <person name="Probst A.J."/>
            <person name="Thomas B.C."/>
            <person name="Singh A."/>
            <person name="Wilkins M.J."/>
            <person name="Karaoz U."/>
            <person name="Brodie E.L."/>
            <person name="Williams K.H."/>
            <person name="Hubbard S.S."/>
            <person name="Banfield J.F."/>
        </authorList>
    </citation>
    <scope>NUCLEOTIDE SEQUENCE [LARGE SCALE GENOMIC DNA]</scope>
</reference>
<comment type="function">
    <text evidence="1 9">One of the primary rRNA binding proteins, it binds directly to 16S rRNA where it nucleates assembly of the body of the 30S subunit.</text>
</comment>
<dbReference type="PROSITE" id="PS50889">
    <property type="entry name" value="S4"/>
    <property type="match status" value="1"/>
</dbReference>
<dbReference type="GO" id="GO:0003735">
    <property type="term" value="F:structural constituent of ribosome"/>
    <property type="evidence" value="ECO:0007669"/>
    <property type="project" value="InterPro"/>
</dbReference>
<dbReference type="InterPro" id="IPR022801">
    <property type="entry name" value="Ribosomal_uS4"/>
</dbReference>
<comment type="function">
    <text evidence="9">With S5 and S12 plays an important role in translational accuracy.</text>
</comment>
<evidence type="ECO:0000259" key="11">
    <source>
        <dbReference type="SMART" id="SM00363"/>
    </source>
</evidence>
<dbReference type="InterPro" id="IPR002942">
    <property type="entry name" value="S4_RNA-bd"/>
</dbReference>
<organism evidence="13 14">
    <name type="scientific">Candidatus Solincola sediminis</name>
    <dbReference type="NCBI Taxonomy" id="1797199"/>
    <lineage>
        <taxon>Bacteria</taxon>
        <taxon>Bacillati</taxon>
        <taxon>Actinomycetota</taxon>
        <taxon>Candidatus Geothermincolia</taxon>
        <taxon>Candidatus Geothermincolales</taxon>
        <taxon>Candidatus Geothermincolaceae</taxon>
        <taxon>Candidatus Solincola</taxon>
    </lineage>
</organism>
<proteinExistence type="inferred from homology"/>
<keyword evidence="4 9" id="KW-0694">RNA-binding</keyword>
<dbReference type="NCBIfam" id="NF003717">
    <property type="entry name" value="PRK05327.1"/>
    <property type="match status" value="1"/>
</dbReference>
<dbReference type="AlphaFoldDB" id="A0A1F2WI18"/>
<evidence type="ECO:0000256" key="1">
    <source>
        <dbReference type="ARBA" id="ARBA00003866"/>
    </source>
</evidence>
<dbReference type="InterPro" id="IPR005709">
    <property type="entry name" value="Ribosomal_uS4_bac-type"/>
</dbReference>
<keyword evidence="3 9" id="KW-0699">rRNA-binding</keyword>
<feature type="domain" description="RNA-binding S4" evidence="11">
    <location>
        <begin position="98"/>
        <end position="162"/>
    </location>
</feature>
<dbReference type="GO" id="GO:0006412">
    <property type="term" value="P:translation"/>
    <property type="evidence" value="ECO:0007669"/>
    <property type="project" value="UniProtKB-UniRule"/>
</dbReference>
<evidence type="ECO:0000313" key="13">
    <source>
        <dbReference type="EMBL" id="OFW56483.1"/>
    </source>
</evidence>
<dbReference type="Gene3D" id="1.10.1050.10">
    <property type="entry name" value="Ribosomal Protein S4 Delta 41, Chain A, domain 1"/>
    <property type="match status" value="1"/>
</dbReference>
<evidence type="ECO:0000256" key="6">
    <source>
        <dbReference type="ARBA" id="ARBA00023274"/>
    </source>
</evidence>
<protein>
    <recommendedName>
        <fullName evidence="8 9">Small ribosomal subunit protein uS4</fullName>
    </recommendedName>
</protein>
<dbReference type="STRING" id="1797197.A2Y75_10065"/>
<evidence type="ECO:0000256" key="7">
    <source>
        <dbReference type="ARBA" id="ARBA00025813"/>
    </source>
</evidence>
<dbReference type="Gene3D" id="3.10.290.10">
    <property type="entry name" value="RNA-binding S4 domain"/>
    <property type="match status" value="1"/>
</dbReference>
<dbReference type="FunFam" id="3.10.290.10:FF:000001">
    <property type="entry name" value="30S ribosomal protein S4"/>
    <property type="match status" value="1"/>
</dbReference>
<evidence type="ECO:0000259" key="12">
    <source>
        <dbReference type="SMART" id="SM01390"/>
    </source>
</evidence>
<evidence type="ECO:0000256" key="5">
    <source>
        <dbReference type="ARBA" id="ARBA00022980"/>
    </source>
</evidence>
<name>A0A1F2WI18_9ACTN</name>
<dbReference type="PANTHER" id="PTHR11831:SF4">
    <property type="entry name" value="SMALL RIBOSOMAL SUBUNIT PROTEIN US4M"/>
    <property type="match status" value="1"/>
</dbReference>
<dbReference type="InterPro" id="IPR036986">
    <property type="entry name" value="S4_RNA-bd_sf"/>
</dbReference>
<dbReference type="Pfam" id="PF01479">
    <property type="entry name" value="S4"/>
    <property type="match status" value="1"/>
</dbReference>
<dbReference type="Pfam" id="PF00163">
    <property type="entry name" value="Ribosomal_S4"/>
    <property type="match status" value="1"/>
</dbReference>
<evidence type="ECO:0000256" key="3">
    <source>
        <dbReference type="ARBA" id="ARBA00022730"/>
    </source>
</evidence>
<feature type="domain" description="Small ribosomal subunit protein uS4 N-terminal" evidence="12">
    <location>
        <begin position="3"/>
        <end position="97"/>
    </location>
</feature>
<dbReference type="PANTHER" id="PTHR11831">
    <property type="entry name" value="30S 40S RIBOSOMAL PROTEIN"/>
    <property type="match status" value="1"/>
</dbReference>
<evidence type="ECO:0000256" key="10">
    <source>
        <dbReference type="RuleBase" id="RU003699"/>
    </source>
</evidence>
<dbReference type="SMART" id="SM01390">
    <property type="entry name" value="Ribosomal_S4"/>
    <property type="match status" value="1"/>
</dbReference>
<dbReference type="FunFam" id="1.10.1050.10:FF:000001">
    <property type="entry name" value="30S ribosomal protein S4"/>
    <property type="match status" value="1"/>
</dbReference>
<dbReference type="Proteomes" id="UP000177876">
    <property type="component" value="Unassembled WGS sequence"/>
</dbReference>
<comment type="subunit">
    <text evidence="7 9">Part of the 30S ribosomal subunit. Contacts protein S5. The interaction surface between S4 and S5 is involved in control of translational fidelity.</text>
</comment>
<dbReference type="PROSITE" id="PS00632">
    <property type="entry name" value="RIBOSOMAL_S4"/>
    <property type="match status" value="1"/>
</dbReference>
<dbReference type="HAMAP" id="MF_01306_B">
    <property type="entry name" value="Ribosomal_uS4_B"/>
    <property type="match status" value="1"/>
</dbReference>
<accession>A0A1F2WI18</accession>
<evidence type="ECO:0000256" key="2">
    <source>
        <dbReference type="ARBA" id="ARBA00007465"/>
    </source>
</evidence>
<comment type="similarity">
    <text evidence="2 9 10">Belongs to the universal ribosomal protein uS4 family.</text>
</comment>
<evidence type="ECO:0000313" key="14">
    <source>
        <dbReference type="Proteomes" id="UP000177876"/>
    </source>
</evidence>
<sequence length="208" mass="24096">MARNLEPSCKQCRREGGKLFLKGTRCETDKCAIERRNYPPGEHGRGRVKETEYLLQLREKQKAKRIYGVLERQFRRYYAKASRQPGITGENLLALLERRLDNVLLRAGFALSPKDARQLVRHGHTRVNGRKVDIPSFEVKEGDVIEIKEKSKDITRILQAVRFAEGRPGSTWLKVDLEKRRAEVTSLPKREDIELPIKESLIVELYSK</sequence>
<dbReference type="GO" id="GO:0042274">
    <property type="term" value="P:ribosomal small subunit biogenesis"/>
    <property type="evidence" value="ECO:0007669"/>
    <property type="project" value="TreeGrafter"/>
</dbReference>